<dbReference type="RefSeq" id="WP_190251658.1">
    <property type="nucleotide sequence ID" value="NZ_BMPI01000020.1"/>
</dbReference>
<feature type="transmembrane region" description="Helical" evidence="1">
    <location>
        <begin position="143"/>
        <end position="162"/>
    </location>
</feature>
<gene>
    <name evidence="2" type="ORF">GCM10007977_042640</name>
</gene>
<dbReference type="EMBL" id="BMPI01000020">
    <property type="protein sequence ID" value="GGM36614.1"/>
    <property type="molecule type" value="Genomic_DNA"/>
</dbReference>
<dbReference type="AlphaFoldDB" id="A0A917WXA0"/>
<dbReference type="Gene3D" id="1.20.1280.290">
    <property type="match status" value="2"/>
</dbReference>
<proteinExistence type="predicted"/>
<reference evidence="2" key="2">
    <citation type="submission" date="2020-09" db="EMBL/GenBank/DDBJ databases">
        <authorList>
            <person name="Sun Q."/>
            <person name="Ohkuma M."/>
        </authorList>
    </citation>
    <scope>NUCLEOTIDE SEQUENCE</scope>
    <source>
        <strain evidence="2">JCM 19831</strain>
    </source>
</reference>
<accession>A0A917WXA0</accession>
<feature type="transmembrane region" description="Helical" evidence="1">
    <location>
        <begin position="61"/>
        <end position="82"/>
    </location>
</feature>
<name>A0A917WXA0_9ACTN</name>
<evidence type="ECO:0000313" key="2">
    <source>
        <dbReference type="EMBL" id="GGM36614.1"/>
    </source>
</evidence>
<evidence type="ECO:0000256" key="1">
    <source>
        <dbReference type="SAM" id="Phobius"/>
    </source>
</evidence>
<keyword evidence="1" id="KW-1133">Transmembrane helix</keyword>
<keyword evidence="1" id="KW-0812">Transmembrane</keyword>
<sequence length="198" mass="20790">MMNSDAATLVSIAGTALNAVYAWPQVTRALRTVAGLSLGTVFVGCTSRLAWACYAVVRHDLGLLAGQIPPLVAFLTLTVILSRRRPTLRARASISFGLFCVALLGMAHYLPLLTVVAVTTAALTAVPQLGTLRTDEGVAGVSARMYVLAAAASAFWLTYGLLVGDPMICLPHALALPISTLVAIRTARIRRGTTSSPE</sequence>
<keyword evidence="3" id="KW-1185">Reference proteome</keyword>
<keyword evidence="1" id="KW-0472">Membrane</keyword>
<protein>
    <submittedName>
        <fullName evidence="2">Uncharacterized protein</fullName>
    </submittedName>
</protein>
<feature type="transmembrane region" description="Helical" evidence="1">
    <location>
        <begin position="94"/>
        <end position="123"/>
    </location>
</feature>
<reference evidence="2" key="1">
    <citation type="journal article" date="2014" name="Int. J. Syst. Evol. Microbiol.">
        <title>Complete genome sequence of Corynebacterium casei LMG S-19264T (=DSM 44701T), isolated from a smear-ripened cheese.</title>
        <authorList>
            <consortium name="US DOE Joint Genome Institute (JGI-PGF)"/>
            <person name="Walter F."/>
            <person name="Albersmeier A."/>
            <person name="Kalinowski J."/>
            <person name="Ruckert C."/>
        </authorList>
    </citation>
    <scope>NUCLEOTIDE SEQUENCE</scope>
    <source>
        <strain evidence="2">JCM 19831</strain>
    </source>
</reference>
<comment type="caution">
    <text evidence="2">The sequence shown here is derived from an EMBL/GenBank/DDBJ whole genome shotgun (WGS) entry which is preliminary data.</text>
</comment>
<evidence type="ECO:0000313" key="3">
    <source>
        <dbReference type="Proteomes" id="UP000642070"/>
    </source>
</evidence>
<dbReference type="Proteomes" id="UP000642070">
    <property type="component" value="Unassembled WGS sequence"/>
</dbReference>
<organism evidence="2 3">
    <name type="scientific">Dactylosporangium sucinum</name>
    <dbReference type="NCBI Taxonomy" id="1424081"/>
    <lineage>
        <taxon>Bacteria</taxon>
        <taxon>Bacillati</taxon>
        <taxon>Actinomycetota</taxon>
        <taxon>Actinomycetes</taxon>
        <taxon>Micromonosporales</taxon>
        <taxon>Micromonosporaceae</taxon>
        <taxon>Dactylosporangium</taxon>
    </lineage>
</organism>